<feature type="transmembrane region" description="Helical" evidence="8">
    <location>
        <begin position="150"/>
        <end position="171"/>
    </location>
</feature>
<feature type="domain" description="Nucleoside transporter/FeoB GTPase Gate" evidence="11">
    <location>
        <begin position="263"/>
        <end position="361"/>
    </location>
</feature>
<sequence>MGVRGDQTLTEDTTEPLVNDHVNSTGPGDGRRTRRPPCAPPRVVEASDTFGTLFDSTSDSLSNCKKWTWHRFIDLLYLTSTAGYVVYVVYAIIYDPSSAFLSVVDATLVVLFVLHRFIRLQDIAKFIAKPIRFRILARKRCRIKTKIWRIFRRCVTILVFLAIIIFLAIDLRADTERLVSLGGLCLLVFIVFITSKAPSKVCWTPVLWGLILQFVWGLMILRWKPGYEICKFVGDGMAGFLSFTDEGSKFIFGEKNYTMHVVAFKILPVVVYFSAVVSILYYWGVMQFIIKGLAKLFQYTMKTTAIESFATAAHIFIGQVESSIALKPFLRDLTLSELNAVMTSGFATVAGTVIAAYIEFGVPPEHVISASFMSAPAALAVAKLGWPETKLASDKDRDVVLTEVGKELNLMEAASAGAVASIKLVSYVVVNLIAFISLLAFINFSFSFMGERVGHPEFTFEFLCSYIFMPLALVMGVRWQDCGKVAKLIGKKIFINEFLSFADLGQMIKNDELDNRSAVIATYVLCGFGSVAAMGINLGSLTAADPSRRQDYAKGMLRAMIGGNIACFMTACVAGMLYQESSFLTSTNNTAINGTSLALNFSTVDNVTYQIT</sequence>
<evidence type="ECO:0000256" key="2">
    <source>
        <dbReference type="ARBA" id="ARBA00009033"/>
    </source>
</evidence>
<keyword evidence="13" id="KW-1185">Reference proteome</keyword>
<dbReference type="GO" id="GO:0005886">
    <property type="term" value="C:plasma membrane"/>
    <property type="evidence" value="ECO:0007669"/>
    <property type="project" value="UniProtKB-SubCell"/>
</dbReference>
<comment type="subcellular location">
    <subcellularLocation>
        <location evidence="1">Cell membrane</location>
        <topology evidence="1">Multi-pass membrane protein</topology>
    </subcellularLocation>
</comment>
<feature type="domain" description="Concentrative nucleoside transporter C-terminal" evidence="10">
    <location>
        <begin position="366"/>
        <end position="575"/>
    </location>
</feature>
<dbReference type="InterPro" id="IPR011642">
    <property type="entry name" value="Gate_dom"/>
</dbReference>
<feature type="transmembrane region" description="Helical" evidence="8">
    <location>
        <begin position="520"/>
        <end position="544"/>
    </location>
</feature>
<dbReference type="GO" id="GO:0005415">
    <property type="term" value="F:nucleoside:sodium symporter activity"/>
    <property type="evidence" value="ECO:0007669"/>
    <property type="project" value="TreeGrafter"/>
</dbReference>
<feature type="transmembrane region" description="Helical" evidence="8">
    <location>
        <begin position="340"/>
        <end position="360"/>
    </location>
</feature>
<dbReference type="InterPro" id="IPR008276">
    <property type="entry name" value="C_nuclsd_transpt"/>
</dbReference>
<feature type="transmembrane region" description="Helical" evidence="8">
    <location>
        <begin position="177"/>
        <end position="194"/>
    </location>
</feature>
<gene>
    <name evidence="12" type="ORF">KP79_PYT15796</name>
</gene>
<protein>
    <submittedName>
        <fullName evidence="12">Solute carrier family 28 member 3</fullName>
    </submittedName>
</protein>
<comment type="caution">
    <text evidence="12">The sequence shown here is derived from an EMBL/GenBank/DDBJ whole genome shotgun (WGS) entry which is preliminary data.</text>
</comment>
<evidence type="ECO:0000256" key="7">
    <source>
        <dbReference type="SAM" id="MobiDB-lite"/>
    </source>
</evidence>
<evidence type="ECO:0000313" key="13">
    <source>
        <dbReference type="Proteomes" id="UP000242188"/>
    </source>
</evidence>
<dbReference type="Pfam" id="PF07670">
    <property type="entry name" value="Gate"/>
    <property type="match status" value="1"/>
</dbReference>
<accession>A0A210QY77</accession>
<keyword evidence="4 8" id="KW-0812">Transmembrane</keyword>
<feature type="transmembrane region" description="Helical" evidence="8">
    <location>
        <begin position="206"/>
        <end position="223"/>
    </location>
</feature>
<evidence type="ECO:0000313" key="12">
    <source>
        <dbReference type="EMBL" id="OWF53707.1"/>
    </source>
</evidence>
<keyword evidence="6 8" id="KW-0472">Membrane</keyword>
<dbReference type="EMBL" id="NEDP02001230">
    <property type="protein sequence ID" value="OWF53707.1"/>
    <property type="molecule type" value="Genomic_DNA"/>
</dbReference>
<evidence type="ECO:0000256" key="5">
    <source>
        <dbReference type="ARBA" id="ARBA00022989"/>
    </source>
</evidence>
<evidence type="ECO:0000256" key="4">
    <source>
        <dbReference type="ARBA" id="ARBA00022692"/>
    </source>
</evidence>
<dbReference type="InterPro" id="IPR002668">
    <property type="entry name" value="CNT_N_dom"/>
</dbReference>
<feature type="transmembrane region" description="Helical" evidence="8">
    <location>
        <begin position="99"/>
        <end position="118"/>
    </location>
</feature>
<evidence type="ECO:0000256" key="6">
    <source>
        <dbReference type="ARBA" id="ARBA00023136"/>
    </source>
</evidence>
<name>A0A210QY77_MIZYE</name>
<evidence type="ECO:0000256" key="8">
    <source>
        <dbReference type="SAM" id="Phobius"/>
    </source>
</evidence>
<feature type="transmembrane region" description="Helical" evidence="8">
    <location>
        <begin position="75"/>
        <end position="93"/>
    </location>
</feature>
<proteinExistence type="inferred from homology"/>
<feature type="domain" description="Concentrative nucleoside transporter N-terminal" evidence="9">
    <location>
        <begin position="183"/>
        <end position="254"/>
    </location>
</feature>
<comment type="similarity">
    <text evidence="2">Belongs to the concentrative nucleoside transporter (CNT) (TC 2.A.41) family.</text>
</comment>
<dbReference type="Pfam" id="PF01773">
    <property type="entry name" value="Nucleos_tra2_N"/>
    <property type="match status" value="1"/>
</dbReference>
<feature type="transmembrane region" description="Helical" evidence="8">
    <location>
        <begin position="262"/>
        <end position="283"/>
    </location>
</feature>
<dbReference type="Proteomes" id="UP000242188">
    <property type="component" value="Unassembled WGS sequence"/>
</dbReference>
<evidence type="ECO:0000256" key="3">
    <source>
        <dbReference type="ARBA" id="ARBA00022475"/>
    </source>
</evidence>
<feature type="transmembrane region" description="Helical" evidence="8">
    <location>
        <begin position="556"/>
        <end position="578"/>
    </location>
</feature>
<dbReference type="Pfam" id="PF07662">
    <property type="entry name" value="Nucleos_tra2_C"/>
    <property type="match status" value="1"/>
</dbReference>
<evidence type="ECO:0000256" key="1">
    <source>
        <dbReference type="ARBA" id="ARBA00004651"/>
    </source>
</evidence>
<feature type="region of interest" description="Disordered" evidence="7">
    <location>
        <begin position="1"/>
        <end position="40"/>
    </location>
</feature>
<dbReference type="AlphaFoldDB" id="A0A210QY77"/>
<reference evidence="12 13" key="1">
    <citation type="journal article" date="2017" name="Nat. Ecol. Evol.">
        <title>Scallop genome provides insights into evolution of bilaterian karyotype and development.</title>
        <authorList>
            <person name="Wang S."/>
            <person name="Zhang J."/>
            <person name="Jiao W."/>
            <person name="Li J."/>
            <person name="Xun X."/>
            <person name="Sun Y."/>
            <person name="Guo X."/>
            <person name="Huan P."/>
            <person name="Dong B."/>
            <person name="Zhang L."/>
            <person name="Hu X."/>
            <person name="Sun X."/>
            <person name="Wang J."/>
            <person name="Zhao C."/>
            <person name="Wang Y."/>
            <person name="Wang D."/>
            <person name="Huang X."/>
            <person name="Wang R."/>
            <person name="Lv J."/>
            <person name="Li Y."/>
            <person name="Zhang Z."/>
            <person name="Liu B."/>
            <person name="Lu W."/>
            <person name="Hui Y."/>
            <person name="Liang J."/>
            <person name="Zhou Z."/>
            <person name="Hou R."/>
            <person name="Li X."/>
            <person name="Liu Y."/>
            <person name="Li H."/>
            <person name="Ning X."/>
            <person name="Lin Y."/>
            <person name="Zhao L."/>
            <person name="Xing Q."/>
            <person name="Dou J."/>
            <person name="Li Y."/>
            <person name="Mao J."/>
            <person name="Guo H."/>
            <person name="Dou H."/>
            <person name="Li T."/>
            <person name="Mu C."/>
            <person name="Jiang W."/>
            <person name="Fu Q."/>
            <person name="Fu X."/>
            <person name="Miao Y."/>
            <person name="Liu J."/>
            <person name="Yu Q."/>
            <person name="Li R."/>
            <person name="Liao H."/>
            <person name="Li X."/>
            <person name="Kong Y."/>
            <person name="Jiang Z."/>
            <person name="Chourrout D."/>
            <person name="Li R."/>
            <person name="Bao Z."/>
        </authorList>
    </citation>
    <scope>NUCLEOTIDE SEQUENCE [LARGE SCALE GENOMIC DNA]</scope>
    <source>
        <strain evidence="12 13">PY_sf001</strain>
    </source>
</reference>
<dbReference type="InterPro" id="IPR011657">
    <property type="entry name" value="CNT_C_dom"/>
</dbReference>
<evidence type="ECO:0000259" key="10">
    <source>
        <dbReference type="Pfam" id="PF07662"/>
    </source>
</evidence>
<feature type="transmembrane region" description="Helical" evidence="8">
    <location>
        <begin position="424"/>
        <end position="446"/>
    </location>
</feature>
<dbReference type="OrthoDB" id="6075923at2759"/>
<dbReference type="PANTHER" id="PTHR10590">
    <property type="entry name" value="SODIUM/NUCLEOSIDE COTRANSPORTER"/>
    <property type="match status" value="1"/>
</dbReference>
<keyword evidence="5 8" id="KW-1133">Transmembrane helix</keyword>
<keyword evidence="3" id="KW-1003">Cell membrane</keyword>
<dbReference type="PANTHER" id="PTHR10590:SF4">
    <property type="entry name" value="SOLUTE CARRIER FAMILY 28 MEMBER 3"/>
    <property type="match status" value="1"/>
</dbReference>
<organism evidence="12 13">
    <name type="scientific">Mizuhopecten yessoensis</name>
    <name type="common">Japanese scallop</name>
    <name type="synonym">Patinopecten yessoensis</name>
    <dbReference type="NCBI Taxonomy" id="6573"/>
    <lineage>
        <taxon>Eukaryota</taxon>
        <taxon>Metazoa</taxon>
        <taxon>Spiralia</taxon>
        <taxon>Lophotrochozoa</taxon>
        <taxon>Mollusca</taxon>
        <taxon>Bivalvia</taxon>
        <taxon>Autobranchia</taxon>
        <taxon>Pteriomorphia</taxon>
        <taxon>Pectinida</taxon>
        <taxon>Pectinoidea</taxon>
        <taxon>Pectinidae</taxon>
        <taxon>Mizuhopecten</taxon>
    </lineage>
</organism>
<evidence type="ECO:0000259" key="9">
    <source>
        <dbReference type="Pfam" id="PF01773"/>
    </source>
</evidence>
<feature type="transmembrane region" description="Helical" evidence="8">
    <location>
        <begin position="458"/>
        <end position="479"/>
    </location>
</feature>
<feature type="transmembrane region" description="Helical" evidence="8">
    <location>
        <begin position="304"/>
        <end position="320"/>
    </location>
</feature>
<evidence type="ECO:0000259" key="11">
    <source>
        <dbReference type="Pfam" id="PF07670"/>
    </source>
</evidence>